<dbReference type="RefSeq" id="WP_072242858.1">
    <property type="nucleotide sequence ID" value="NZ_CYHA01000003.1"/>
</dbReference>
<evidence type="ECO:0000313" key="2">
    <source>
        <dbReference type="EMBL" id="CUA83239.1"/>
    </source>
</evidence>
<evidence type="ECO:0008006" key="4">
    <source>
        <dbReference type="Google" id="ProtNLM"/>
    </source>
</evidence>
<sequence>MSAFPFRLCRLTALAVLVASLSACGDYEARVADGIRIDATPLQTPADGVAPVVVNGYTLTPLARFDISARVLSRREYKQDREAELSQLDLALGWGAMSDSAVLRKLEITQSDRFFFWRASALPIPRDEVVRSASNMHLIPADPTVRRTLLSAGKGDGVHLTGYLVEARGQKNYVWRSSLSREDSGRGACELVYVTAAEVLPLPELARRLPH</sequence>
<organism evidence="2 3">
    <name type="scientific">Gulbenkiania indica</name>
    <dbReference type="NCBI Taxonomy" id="375574"/>
    <lineage>
        <taxon>Bacteria</taxon>
        <taxon>Pseudomonadati</taxon>
        <taxon>Pseudomonadota</taxon>
        <taxon>Betaproteobacteria</taxon>
        <taxon>Neisseriales</taxon>
        <taxon>Chromobacteriaceae</taxon>
        <taxon>Gulbenkiania</taxon>
    </lineage>
</organism>
<accession>A0A0K6GX95</accession>
<gene>
    <name evidence="2" type="ORF">Ga0061063_1644</name>
</gene>
<keyword evidence="3" id="KW-1185">Reference proteome</keyword>
<dbReference type="AlphaFoldDB" id="A0A0K6GX95"/>
<keyword evidence="1" id="KW-0732">Signal</keyword>
<protein>
    <recommendedName>
        <fullName evidence="4">Lipoprotein</fullName>
    </recommendedName>
</protein>
<evidence type="ECO:0000313" key="3">
    <source>
        <dbReference type="Proteomes" id="UP000243535"/>
    </source>
</evidence>
<feature type="chain" id="PRO_5005503747" description="Lipoprotein" evidence="1">
    <location>
        <begin position="26"/>
        <end position="211"/>
    </location>
</feature>
<evidence type="ECO:0000256" key="1">
    <source>
        <dbReference type="SAM" id="SignalP"/>
    </source>
</evidence>
<reference evidence="3" key="1">
    <citation type="submission" date="2015-08" db="EMBL/GenBank/DDBJ databases">
        <authorList>
            <person name="Varghese N."/>
        </authorList>
    </citation>
    <scope>NUCLEOTIDE SEQUENCE [LARGE SCALE GENOMIC DNA]</scope>
    <source>
        <strain evidence="3">DSM 17901</strain>
    </source>
</reference>
<name>A0A0K6GX95_9NEIS</name>
<proteinExistence type="predicted"/>
<feature type="signal peptide" evidence="1">
    <location>
        <begin position="1"/>
        <end position="25"/>
    </location>
</feature>
<dbReference type="STRING" id="375574.GCA_001418035_01435"/>
<dbReference type="OrthoDB" id="6706661at2"/>
<dbReference type="Proteomes" id="UP000243535">
    <property type="component" value="Unassembled WGS sequence"/>
</dbReference>
<dbReference type="PROSITE" id="PS51257">
    <property type="entry name" value="PROKAR_LIPOPROTEIN"/>
    <property type="match status" value="1"/>
</dbReference>
<dbReference type="EMBL" id="CYHA01000003">
    <property type="protein sequence ID" value="CUA83239.1"/>
    <property type="molecule type" value="Genomic_DNA"/>
</dbReference>